<feature type="compositionally biased region" description="Polar residues" evidence="1">
    <location>
        <begin position="53"/>
        <end position="67"/>
    </location>
</feature>
<feature type="region of interest" description="Disordered" evidence="1">
    <location>
        <begin position="899"/>
        <end position="919"/>
    </location>
</feature>
<dbReference type="AlphaFoldDB" id="A0A1R2BH39"/>
<feature type="compositionally biased region" description="Polar residues" evidence="1">
    <location>
        <begin position="901"/>
        <end position="919"/>
    </location>
</feature>
<gene>
    <name evidence="2" type="ORF">SteCoe_24667</name>
</gene>
<accession>A0A1R2BH39</accession>
<sequence>MCSLNANTVIKQTSKSPTVLITGKKISSSIQVPATFRERSLPSRIFMKKPTQEKIQSPKKSTSNSYKHCSISVKKQCKETKSIFKKHHSLRKSFNISPPQVKIEKPIRIIRIPQTETLIKKNPSPTQTTFRPKFLQIIKSSLKKEKKKKIRKSKQKRGIAEMKEFKRQELCNQNIQIRYFNSKCKKVKLKHKYCWGVDQSRFKDPIYIKDNIKSKAKSKSPERVQTGLDIIREIQLEIGYPHIHSRALSQDHYLGNLLEIKCNNEESRINSPLNNHDKYILQKSKHQKHKKILEYMRKKDQNRKENFLNEDLYKFAEDSRIKSQLHNLEMFYKFLNKKSKGKKLKRKQGKTKRLRSSDFGPKTEANFIEDKDLNLIYETKSNKNPHENSRYYKPYRENDESNREKSAIINLPIEKNNKFTLKNSKEIDIFTLAAIKIQAHIRRFLVQRRLKRKLEFTSAIKQIKDILTRTPQNEIKSISNVLDKNLNENIQINNQLQIDISSSRQNSRSSLANNKPVINDSFIIEDNIILLQENEEKNKYQEKLKEQVIIREAQLHSLEYLKQKEIQDVKNVIEHIGQNDELSKILSMIIDKRYNQLSALFEDSMEKPEKDLIDDMGTEERKKFESELQEKCVKIAKKIKDESKNIDDLIESFVSQTETEIFIEPQPVIYKPKTQVSIISYEESDIQHCPESDSHNASIISPLPRDSTFIQESTIKNLSSDEEHPDSINMLEEFQFLTPNSSRSGKDMQRVHILSPNSNNKFLQHQFNKESPESLKKPPKAPEVQTITQKDKIKNKEIFIEESSLEISNSNPPDSLLLENFQLVSASMTPDSCMKMLQVDTNSDLFSNNSKFQFYLDSYDDNPKLMPNCNHPDGILLNPNSYEYYPERPSARLNYFDSERQSPYTNSSPGIGSTSENDLPAEESSSIEWVINIQNKITPEFIIDISENIIFQLFNEDQSIFQRPEINISNIPNVLVPNFITQNQLKTGPDEVKAYVVNIFKYSDLDEIIKNLQIPLRKNPLELLQKLQDDDIGSIIEIEWVCVPEILNIYTYLHIENLKSESYEKSTLVNLLTNKELLIIEAEHIHNKLIFDATNEALQKFRLHGLKGLPLPWSQDSHCFSRVNSLDKIIQAVTEIVYQWSKMQVGKQYNEDLFLSNQILDDELFKQVREERLANMLIDEIIEKDICWINYEYEEVQVKIDLADIILESLADETIELLGYNNKILD</sequence>
<comment type="caution">
    <text evidence="2">The sequence shown here is derived from an EMBL/GenBank/DDBJ whole genome shotgun (WGS) entry which is preliminary data.</text>
</comment>
<dbReference type="Proteomes" id="UP000187209">
    <property type="component" value="Unassembled WGS sequence"/>
</dbReference>
<feature type="region of interest" description="Disordered" evidence="1">
    <location>
        <begin position="48"/>
        <end position="67"/>
    </location>
</feature>
<evidence type="ECO:0000313" key="3">
    <source>
        <dbReference type="Proteomes" id="UP000187209"/>
    </source>
</evidence>
<keyword evidence="3" id="KW-1185">Reference proteome</keyword>
<dbReference type="PROSITE" id="PS50096">
    <property type="entry name" value="IQ"/>
    <property type="match status" value="1"/>
</dbReference>
<name>A0A1R2BH39_9CILI</name>
<proteinExistence type="predicted"/>
<organism evidence="2 3">
    <name type="scientific">Stentor coeruleus</name>
    <dbReference type="NCBI Taxonomy" id="5963"/>
    <lineage>
        <taxon>Eukaryota</taxon>
        <taxon>Sar</taxon>
        <taxon>Alveolata</taxon>
        <taxon>Ciliophora</taxon>
        <taxon>Postciliodesmatophora</taxon>
        <taxon>Heterotrichea</taxon>
        <taxon>Heterotrichida</taxon>
        <taxon>Stentoridae</taxon>
        <taxon>Stentor</taxon>
    </lineage>
</organism>
<dbReference type="OrthoDB" id="306254at2759"/>
<protein>
    <recommendedName>
        <fullName evidence="4">DUF4378 domain-containing protein</fullName>
    </recommendedName>
</protein>
<evidence type="ECO:0000256" key="1">
    <source>
        <dbReference type="SAM" id="MobiDB-lite"/>
    </source>
</evidence>
<evidence type="ECO:0000313" key="2">
    <source>
        <dbReference type="EMBL" id="OMJ76061.1"/>
    </source>
</evidence>
<reference evidence="2 3" key="1">
    <citation type="submission" date="2016-11" db="EMBL/GenBank/DDBJ databases">
        <title>The macronuclear genome of Stentor coeruleus: a giant cell with tiny introns.</title>
        <authorList>
            <person name="Slabodnick M."/>
            <person name="Ruby J.G."/>
            <person name="Reiff S.B."/>
            <person name="Swart E.C."/>
            <person name="Gosai S."/>
            <person name="Prabakaran S."/>
            <person name="Witkowska E."/>
            <person name="Larue G.E."/>
            <person name="Fisher S."/>
            <person name="Freeman R.M."/>
            <person name="Gunawardena J."/>
            <person name="Chu W."/>
            <person name="Stover N.A."/>
            <person name="Gregory B.D."/>
            <person name="Nowacki M."/>
            <person name="Derisi J."/>
            <person name="Roy S.W."/>
            <person name="Marshall W.F."/>
            <person name="Sood P."/>
        </authorList>
    </citation>
    <scope>NUCLEOTIDE SEQUENCE [LARGE SCALE GENOMIC DNA]</scope>
    <source>
        <strain evidence="2">WM001</strain>
    </source>
</reference>
<dbReference type="EMBL" id="MPUH01000654">
    <property type="protein sequence ID" value="OMJ76061.1"/>
    <property type="molecule type" value="Genomic_DNA"/>
</dbReference>
<evidence type="ECO:0008006" key="4">
    <source>
        <dbReference type="Google" id="ProtNLM"/>
    </source>
</evidence>